<dbReference type="AlphaFoldDB" id="A0A2D2AVP0"/>
<dbReference type="PANTHER" id="PTHR40254:SF1">
    <property type="entry name" value="BLR0577 PROTEIN"/>
    <property type="match status" value="1"/>
</dbReference>
<reference evidence="2 3" key="1">
    <citation type="submission" date="2017-10" db="EMBL/GenBank/DDBJ databases">
        <title>Genome sequence of Caulobacter mirabilis FWC38.</title>
        <authorList>
            <person name="Fiebig A."/>
            <person name="Crosson S."/>
        </authorList>
    </citation>
    <scope>NUCLEOTIDE SEQUENCE [LARGE SCALE GENOMIC DNA]</scope>
    <source>
        <strain evidence="2 3">FWC 38</strain>
    </source>
</reference>
<dbReference type="InterPro" id="IPR036188">
    <property type="entry name" value="FAD/NAD-bd_sf"/>
</dbReference>
<dbReference type="KEGG" id="cmb:CSW64_06160"/>
<dbReference type="InterPro" id="IPR052189">
    <property type="entry name" value="L-asp_N-monooxygenase_NS-form"/>
</dbReference>
<accession>A0A2D2AVP0</accession>
<dbReference type="Proteomes" id="UP000228945">
    <property type="component" value="Chromosome"/>
</dbReference>
<evidence type="ECO:0000313" key="3">
    <source>
        <dbReference type="Proteomes" id="UP000228945"/>
    </source>
</evidence>
<name>A0A2D2AVP0_9CAUL</name>
<dbReference type="PRINTS" id="PR00368">
    <property type="entry name" value="FADPNR"/>
</dbReference>
<organism evidence="2 3">
    <name type="scientific">Caulobacter mirabilis</name>
    <dbReference type="NCBI Taxonomy" id="69666"/>
    <lineage>
        <taxon>Bacteria</taxon>
        <taxon>Pseudomonadati</taxon>
        <taxon>Pseudomonadota</taxon>
        <taxon>Alphaproteobacteria</taxon>
        <taxon>Caulobacterales</taxon>
        <taxon>Caulobacteraceae</taxon>
        <taxon>Caulobacter</taxon>
    </lineage>
</organism>
<dbReference type="SUPFAM" id="SSF51905">
    <property type="entry name" value="FAD/NAD(P)-binding domain"/>
    <property type="match status" value="1"/>
</dbReference>
<gene>
    <name evidence="2" type="ORF">CSW64_06160</name>
</gene>
<dbReference type="PANTHER" id="PTHR40254">
    <property type="entry name" value="BLR0577 PROTEIN"/>
    <property type="match status" value="1"/>
</dbReference>
<dbReference type="Pfam" id="PF13454">
    <property type="entry name" value="NAD_binding_9"/>
    <property type="match status" value="1"/>
</dbReference>
<protein>
    <recommendedName>
        <fullName evidence="1">FAD-dependent urate hydroxylase HpyO/Asp monooxygenase CreE-like FAD/NAD(P)-binding domain-containing protein</fullName>
    </recommendedName>
</protein>
<dbReference type="InterPro" id="IPR038732">
    <property type="entry name" value="HpyO/CreE_NAD-binding"/>
</dbReference>
<dbReference type="Gene3D" id="3.50.50.60">
    <property type="entry name" value="FAD/NAD(P)-binding domain"/>
    <property type="match status" value="1"/>
</dbReference>
<feature type="domain" description="FAD-dependent urate hydroxylase HpyO/Asp monooxygenase CreE-like FAD/NAD(P)-binding" evidence="1">
    <location>
        <begin position="69"/>
        <end position="217"/>
    </location>
</feature>
<keyword evidence="3" id="KW-1185">Reference proteome</keyword>
<evidence type="ECO:0000259" key="1">
    <source>
        <dbReference type="Pfam" id="PF13454"/>
    </source>
</evidence>
<proteinExistence type="predicted"/>
<dbReference type="EMBL" id="CP024201">
    <property type="protein sequence ID" value="ATQ42027.1"/>
    <property type="molecule type" value="Genomic_DNA"/>
</dbReference>
<sequence length="533" mass="56853">MGRSRAPRRAWPRIGPNCIGPAPLDLDCIGVKSLSRLAPDRYITGSGIHFESSGPMAFEPPAGSRAAVAIVGGGFSGTLLALKLAAARPEGRVLLIEPSNRPGRGLAYGACAPSHLLNVPVARMEVGLTPTFADWLAAHGGMDEALAESGGDMAAAFAPRALWGRYLADQLAAARASGAVTVLRGEAVRMLDAPRRGLVLRDGREVEAETVVLATGNLPPRPPLPADHWLQDDPAFVVDPWDRTALEGLDPDAPVLLIGTGLTMVDIALKLTEDGHRGPMVAVSRRGLLPRAHRYGGAWPTFLAPHLPAGPAVLSRIIRAEIRKAVAEGQPWQRVIDAVRPYIGRIWAEWTPADRSRFLRHQRARWDVFRHRMAPRIAAGIETLTAEGRLTVKGGRLRDWRRDGDRLAITLHPRGGGAAETLAAARVINCTGPRSDLKGLEVPLFADLARRGLIAPDALGLGLETADCAVLSARGEASTWLHAVGPLTRPAWWEITAVPEIAAQVDGLAHVLARDVDHAPALATVFLDLGAGI</sequence>
<dbReference type="OrthoDB" id="101972at2"/>
<evidence type="ECO:0000313" key="2">
    <source>
        <dbReference type="EMBL" id="ATQ42027.1"/>
    </source>
</evidence>